<keyword evidence="8" id="KW-1185">Reference proteome</keyword>
<dbReference type="SUPFAM" id="SSF144232">
    <property type="entry name" value="HIT/MYND zinc finger-like"/>
    <property type="match status" value="1"/>
</dbReference>
<feature type="region of interest" description="Disordered" evidence="5">
    <location>
        <begin position="396"/>
        <end position="423"/>
    </location>
</feature>
<dbReference type="PANTHER" id="PTHR34997">
    <property type="entry name" value="AM15"/>
    <property type="match status" value="1"/>
</dbReference>
<comment type="caution">
    <text evidence="7">The sequence shown here is derived from an EMBL/GenBank/DDBJ whole genome shotgun (WGS) entry which is preliminary data.</text>
</comment>
<dbReference type="Proteomes" id="UP001465668">
    <property type="component" value="Unassembled WGS sequence"/>
</dbReference>
<dbReference type="PANTHER" id="PTHR34997:SF1">
    <property type="entry name" value="PEPTIDOGLYCAN-BINDING LYSIN DOMAIN"/>
    <property type="match status" value="1"/>
</dbReference>
<proteinExistence type="predicted"/>
<feature type="domain" description="MYND-type" evidence="6">
    <location>
        <begin position="11"/>
        <end position="50"/>
    </location>
</feature>
<evidence type="ECO:0000259" key="6">
    <source>
        <dbReference type="PROSITE" id="PS50865"/>
    </source>
</evidence>
<feature type="compositionally biased region" description="Low complexity" evidence="5">
    <location>
        <begin position="399"/>
        <end position="416"/>
    </location>
</feature>
<gene>
    <name evidence="7" type="ORF">SCAR479_05765</name>
</gene>
<evidence type="ECO:0000256" key="3">
    <source>
        <dbReference type="ARBA" id="ARBA00022833"/>
    </source>
</evidence>
<reference evidence="7 8" key="1">
    <citation type="submission" date="2024-02" db="EMBL/GenBank/DDBJ databases">
        <title>First draft genome assembly of two strains of Seiridium cardinale.</title>
        <authorList>
            <person name="Emiliani G."/>
            <person name="Scali E."/>
        </authorList>
    </citation>
    <scope>NUCLEOTIDE SEQUENCE [LARGE SCALE GENOMIC DNA]</scope>
    <source>
        <strain evidence="7 8">BM-138-000479</strain>
    </source>
</reference>
<evidence type="ECO:0000256" key="1">
    <source>
        <dbReference type="ARBA" id="ARBA00022723"/>
    </source>
</evidence>
<evidence type="ECO:0000313" key="8">
    <source>
        <dbReference type="Proteomes" id="UP001465668"/>
    </source>
</evidence>
<keyword evidence="1" id="KW-0479">Metal-binding</keyword>
<dbReference type="Pfam" id="PF01753">
    <property type="entry name" value="zf-MYND"/>
    <property type="match status" value="1"/>
</dbReference>
<keyword evidence="2 4" id="KW-0863">Zinc-finger</keyword>
<evidence type="ECO:0000256" key="2">
    <source>
        <dbReference type="ARBA" id="ARBA00022771"/>
    </source>
</evidence>
<dbReference type="Gene3D" id="6.10.140.2220">
    <property type="match status" value="1"/>
</dbReference>
<dbReference type="InterPro" id="IPR036779">
    <property type="entry name" value="LysM_dom_sf"/>
</dbReference>
<organism evidence="7 8">
    <name type="scientific">Seiridium cardinale</name>
    <dbReference type="NCBI Taxonomy" id="138064"/>
    <lineage>
        <taxon>Eukaryota</taxon>
        <taxon>Fungi</taxon>
        <taxon>Dikarya</taxon>
        <taxon>Ascomycota</taxon>
        <taxon>Pezizomycotina</taxon>
        <taxon>Sordariomycetes</taxon>
        <taxon>Xylariomycetidae</taxon>
        <taxon>Amphisphaeriales</taxon>
        <taxon>Sporocadaceae</taxon>
        <taxon>Seiridium</taxon>
    </lineage>
</organism>
<evidence type="ECO:0000256" key="5">
    <source>
        <dbReference type="SAM" id="MobiDB-lite"/>
    </source>
</evidence>
<dbReference type="InterPro" id="IPR052210">
    <property type="entry name" value="LysM1-like"/>
</dbReference>
<dbReference type="Gene3D" id="3.10.350.10">
    <property type="entry name" value="LysM domain"/>
    <property type="match status" value="1"/>
</dbReference>
<sequence length="505" mass="55045">MALSVPSSCGNTKCQSGSTNDLMTCSACKKVNYCSKDCQKQDWKVHKVMCKQATGDEASSSTIDYMTYHKTLATRDPKAQALAKEIGLNLPYDSLQMTVRRLVVTGKDTPESFALLFGHGNKGVVESTAKECRLEVLLRPPPGSPMYAMTTSLKLDENCPSWTPRPASPEEAKEVEKIRNMQEIIRKHMGPRGLKNIGTGDMQQILVKNFSDRWSEVIGVYQNAVNSLDQGSQPVAWNVDISRGCDNLALLVGVQICVSFPGDVASTTTTSAAVGNRGAHPDQRRGRHQHALRPLLRGQARTCASVSTNQGIALQDFYFWSPELNTTSCSDLFLGYSYCVAAVGDISTYSGYHGGQQLDFDPREPRRHLSCHPVRRADAHAAPGPDGERLHRLLHLEPRPTATTKTTRATTTSSSAPAPPGPTQAGIPADCNKWILQQDGVYCCDMASNAGIDLVCLYELYPALNTDTGECQALWQGYAYCVATKGGAVHDMIQAQIISVIFNHT</sequence>
<dbReference type="EMBL" id="JARVKM010000020">
    <property type="protein sequence ID" value="KAK9777717.1"/>
    <property type="molecule type" value="Genomic_DNA"/>
</dbReference>
<keyword evidence="3" id="KW-0862">Zinc</keyword>
<accession>A0ABR2XVB1</accession>
<name>A0ABR2XVB1_9PEZI</name>
<protein>
    <submittedName>
        <fullName evidence="7">MYND-type zinc finger protein samB</fullName>
    </submittedName>
</protein>
<evidence type="ECO:0000313" key="7">
    <source>
        <dbReference type="EMBL" id="KAK9777717.1"/>
    </source>
</evidence>
<dbReference type="PROSITE" id="PS50865">
    <property type="entry name" value="ZF_MYND_2"/>
    <property type="match status" value="1"/>
</dbReference>
<dbReference type="InterPro" id="IPR002893">
    <property type="entry name" value="Znf_MYND"/>
</dbReference>
<evidence type="ECO:0000256" key="4">
    <source>
        <dbReference type="PROSITE-ProRule" id="PRU00134"/>
    </source>
</evidence>